<evidence type="ECO:0000256" key="3">
    <source>
        <dbReference type="ARBA" id="ARBA00022475"/>
    </source>
</evidence>
<reference evidence="9 10" key="1">
    <citation type="submission" date="2015-06" db="EMBL/GenBank/DDBJ databases">
        <title>Improved classification and identification of acetic acid bacteria using matrix-assisted laser desorption/ionization time-of-flight mass spectrometry; Gluconobacter nephelii and Gluconobacter uchimurae are later heterotypic synonyms of Gluconobacter japonicus and Gluconobacter oxydans, respectively.</title>
        <authorList>
            <person name="Li L."/>
            <person name="Cleenwerck I."/>
            <person name="De Vuyst L."/>
            <person name="Vandamme P."/>
        </authorList>
    </citation>
    <scope>NUCLEOTIDE SEQUENCE [LARGE SCALE GENOMIC DNA]</scope>
    <source>
        <strain evidence="9 10">LMG 1663</strain>
    </source>
</reference>
<gene>
    <name evidence="9" type="ORF">AD947_10805</name>
</gene>
<feature type="transmembrane region" description="Helical" evidence="7">
    <location>
        <begin position="55"/>
        <end position="76"/>
    </location>
</feature>
<dbReference type="PROSITE" id="PS50850">
    <property type="entry name" value="MFS"/>
    <property type="match status" value="1"/>
</dbReference>
<dbReference type="GO" id="GO:0022857">
    <property type="term" value="F:transmembrane transporter activity"/>
    <property type="evidence" value="ECO:0007669"/>
    <property type="project" value="InterPro"/>
</dbReference>
<evidence type="ECO:0000256" key="4">
    <source>
        <dbReference type="ARBA" id="ARBA00022692"/>
    </source>
</evidence>
<feature type="transmembrane region" description="Helical" evidence="7">
    <location>
        <begin position="326"/>
        <end position="351"/>
    </location>
</feature>
<feature type="transmembrane region" description="Helical" evidence="7">
    <location>
        <begin position="272"/>
        <end position="294"/>
    </location>
</feature>
<feature type="transmembrane region" description="Helical" evidence="7">
    <location>
        <begin position="21"/>
        <end position="43"/>
    </location>
</feature>
<feature type="transmembrane region" description="Helical" evidence="7">
    <location>
        <begin position="185"/>
        <end position="204"/>
    </location>
</feature>
<proteinExistence type="predicted"/>
<sequence length="429" mass="45285">MGCSMRHARIGLLSAMIGNIVEWYDFALYTAATPLVFASLFFSSNISAFQNQIEAIGLFASGFIARPLGGIFFGVLGDRHGHMVALRWTLFLIGGATTLIGLLPTYAMVGSLAPMLLLLLRLVQGAAAGGEWAGSILVVGGMLPDGPRKMVALALSQSGVAIGMVLGTAALWLVSHLSPEDFLVWGWRVPFLATLPTVVLGVWLRSAMTDLKTTSSAKHTPRFPVWAIMRDYPIPLVRGIGLRLAENGGVYLITVFGLAYGHERHVPDTLLLLALMIGLLADGVSMPAAAWLAARWGAGRTYLSGILSLALLIGPFFKLIEAGSAIAVISAFVLLLALGHAPTIAVEPFLLERLFPREVQYSGVALAHEVGAILAGGLSPLVAVFLYHAVGSVQAVTVYAFGLVICSAAALFFPCSLSQKSLSAASEMG</sequence>
<dbReference type="SUPFAM" id="SSF103473">
    <property type="entry name" value="MFS general substrate transporter"/>
    <property type="match status" value="1"/>
</dbReference>
<dbReference type="PATRIC" id="fig|104102.12.peg.344"/>
<accession>A0A149TTP2</accession>
<dbReference type="PANTHER" id="PTHR43045:SF1">
    <property type="entry name" value="SHIKIMATE TRANSPORTER"/>
    <property type="match status" value="1"/>
</dbReference>
<comment type="caution">
    <text evidence="9">The sequence shown here is derived from an EMBL/GenBank/DDBJ whole genome shotgun (WGS) entry which is preliminary data.</text>
</comment>
<name>A0A149TTP2_9PROT</name>
<dbReference type="Pfam" id="PF07690">
    <property type="entry name" value="MFS_1"/>
    <property type="match status" value="1"/>
</dbReference>
<keyword evidence="3" id="KW-1003">Cell membrane</keyword>
<evidence type="ECO:0000256" key="5">
    <source>
        <dbReference type="ARBA" id="ARBA00022989"/>
    </source>
</evidence>
<organism evidence="9 10">
    <name type="scientific">Acetobacter tropicalis</name>
    <dbReference type="NCBI Taxonomy" id="104102"/>
    <lineage>
        <taxon>Bacteria</taxon>
        <taxon>Pseudomonadati</taxon>
        <taxon>Pseudomonadota</taxon>
        <taxon>Alphaproteobacteria</taxon>
        <taxon>Acetobacterales</taxon>
        <taxon>Acetobacteraceae</taxon>
        <taxon>Acetobacter</taxon>
    </lineage>
</organism>
<dbReference type="PANTHER" id="PTHR43045">
    <property type="entry name" value="SHIKIMATE TRANSPORTER"/>
    <property type="match status" value="1"/>
</dbReference>
<protein>
    <submittedName>
        <fullName evidence="9">Sugar transporter</fullName>
    </submittedName>
</protein>
<dbReference type="InterPro" id="IPR020846">
    <property type="entry name" value="MFS_dom"/>
</dbReference>
<feature type="transmembrane region" description="Helical" evidence="7">
    <location>
        <begin position="363"/>
        <end position="387"/>
    </location>
</feature>
<dbReference type="InterPro" id="IPR036259">
    <property type="entry name" value="MFS_trans_sf"/>
</dbReference>
<feature type="transmembrane region" description="Helical" evidence="7">
    <location>
        <begin position="115"/>
        <end position="139"/>
    </location>
</feature>
<dbReference type="GO" id="GO:0005886">
    <property type="term" value="C:plasma membrane"/>
    <property type="evidence" value="ECO:0007669"/>
    <property type="project" value="UniProtKB-SubCell"/>
</dbReference>
<keyword evidence="4 7" id="KW-0812">Transmembrane</keyword>
<dbReference type="AlphaFoldDB" id="A0A149TTP2"/>
<feature type="domain" description="Major facilitator superfamily (MFS) profile" evidence="8">
    <location>
        <begin position="11"/>
        <end position="418"/>
    </location>
</feature>
<evidence type="ECO:0000256" key="7">
    <source>
        <dbReference type="SAM" id="Phobius"/>
    </source>
</evidence>
<evidence type="ECO:0000256" key="1">
    <source>
        <dbReference type="ARBA" id="ARBA00004651"/>
    </source>
</evidence>
<comment type="subcellular location">
    <subcellularLocation>
        <location evidence="1">Cell membrane</location>
        <topology evidence="1">Multi-pass membrane protein</topology>
    </subcellularLocation>
</comment>
<dbReference type="Gene3D" id="1.20.1250.20">
    <property type="entry name" value="MFS general substrate transporter like domains"/>
    <property type="match status" value="2"/>
</dbReference>
<evidence type="ECO:0000256" key="6">
    <source>
        <dbReference type="ARBA" id="ARBA00023136"/>
    </source>
</evidence>
<feature type="transmembrane region" description="Helical" evidence="7">
    <location>
        <begin position="88"/>
        <end position="109"/>
    </location>
</feature>
<evidence type="ECO:0000259" key="8">
    <source>
        <dbReference type="PROSITE" id="PS50850"/>
    </source>
</evidence>
<dbReference type="EMBL" id="LHZT01000125">
    <property type="protein sequence ID" value="KXV56449.1"/>
    <property type="molecule type" value="Genomic_DNA"/>
</dbReference>
<feature type="transmembrane region" description="Helical" evidence="7">
    <location>
        <begin position="301"/>
        <end position="320"/>
    </location>
</feature>
<feature type="transmembrane region" description="Helical" evidence="7">
    <location>
        <begin position="240"/>
        <end position="260"/>
    </location>
</feature>
<dbReference type="Proteomes" id="UP000075411">
    <property type="component" value="Unassembled WGS sequence"/>
</dbReference>
<evidence type="ECO:0000313" key="10">
    <source>
        <dbReference type="Proteomes" id="UP000075411"/>
    </source>
</evidence>
<keyword evidence="5 7" id="KW-1133">Transmembrane helix</keyword>
<keyword evidence="9" id="KW-0762">Sugar transport</keyword>
<feature type="transmembrane region" description="Helical" evidence="7">
    <location>
        <begin position="393"/>
        <end position="413"/>
    </location>
</feature>
<feature type="transmembrane region" description="Helical" evidence="7">
    <location>
        <begin position="151"/>
        <end position="173"/>
    </location>
</feature>
<dbReference type="InterPro" id="IPR011701">
    <property type="entry name" value="MFS"/>
</dbReference>
<evidence type="ECO:0000256" key="2">
    <source>
        <dbReference type="ARBA" id="ARBA00022448"/>
    </source>
</evidence>
<keyword evidence="2" id="KW-0813">Transport</keyword>
<keyword evidence="6 7" id="KW-0472">Membrane</keyword>
<evidence type="ECO:0000313" key="9">
    <source>
        <dbReference type="EMBL" id="KXV56449.1"/>
    </source>
</evidence>